<dbReference type="EMBL" id="CM035411">
    <property type="protein sequence ID" value="KAH7435210.1"/>
    <property type="molecule type" value="Genomic_DNA"/>
</dbReference>
<reference evidence="3" key="1">
    <citation type="submission" date="2021-08" db="EMBL/GenBank/DDBJ databases">
        <title>WGS assembly of Ceratopteris richardii.</title>
        <authorList>
            <person name="Marchant D.B."/>
            <person name="Chen G."/>
            <person name="Jenkins J."/>
            <person name="Shu S."/>
            <person name="Leebens-Mack J."/>
            <person name="Grimwood J."/>
            <person name="Schmutz J."/>
            <person name="Soltis P."/>
            <person name="Soltis D."/>
            <person name="Chen Z.-H."/>
        </authorList>
    </citation>
    <scope>NUCLEOTIDE SEQUENCE</scope>
    <source>
        <strain evidence="3">Whitten #5841</strain>
        <tissue evidence="3">Leaf</tissue>
    </source>
</reference>
<dbReference type="PANTHER" id="PTHR12300">
    <property type="entry name" value="HVA22-LIKE PROTEINS"/>
    <property type="match status" value="1"/>
</dbReference>
<keyword evidence="4" id="KW-1185">Reference proteome</keyword>
<protein>
    <recommendedName>
        <fullName evidence="1">HVA22-like protein</fullName>
    </recommendedName>
</protein>
<proteinExistence type="inferred from homology"/>
<dbReference type="GO" id="GO:0016020">
    <property type="term" value="C:membrane"/>
    <property type="evidence" value="ECO:0007669"/>
    <property type="project" value="UniProtKB-SubCell"/>
</dbReference>
<dbReference type="EMBL" id="CM035411">
    <property type="protein sequence ID" value="KAH7435211.1"/>
    <property type="molecule type" value="Genomic_DNA"/>
</dbReference>
<comment type="similarity">
    <text evidence="1">Belongs to the DP1 family.</text>
</comment>
<dbReference type="OMA" id="HGQRQAS"/>
<dbReference type="OrthoDB" id="10009287at2759"/>
<gene>
    <name evidence="3" type="ORF">KP509_06G054700</name>
</gene>
<evidence type="ECO:0000256" key="2">
    <source>
        <dbReference type="SAM" id="MobiDB-lite"/>
    </source>
</evidence>
<dbReference type="InterPro" id="IPR004345">
    <property type="entry name" value="TB2_DP1_HVA22"/>
</dbReference>
<evidence type="ECO:0000313" key="4">
    <source>
        <dbReference type="Proteomes" id="UP000825935"/>
    </source>
</evidence>
<dbReference type="Pfam" id="PF03134">
    <property type="entry name" value="TB2_DP1_HVA22"/>
    <property type="match status" value="1"/>
</dbReference>
<dbReference type="EMBL" id="CM035411">
    <property type="protein sequence ID" value="KAH7435209.1"/>
    <property type="molecule type" value="Genomic_DNA"/>
</dbReference>
<comment type="subcellular location">
    <subcellularLocation>
        <location evidence="1">Membrane</location>
        <topology evidence="1">Multi-pass membrane protein</topology>
    </subcellularLocation>
</comment>
<organism evidence="3 4">
    <name type="scientific">Ceratopteris richardii</name>
    <name type="common">Triangle waterfern</name>
    <dbReference type="NCBI Taxonomy" id="49495"/>
    <lineage>
        <taxon>Eukaryota</taxon>
        <taxon>Viridiplantae</taxon>
        <taxon>Streptophyta</taxon>
        <taxon>Embryophyta</taxon>
        <taxon>Tracheophyta</taxon>
        <taxon>Polypodiopsida</taxon>
        <taxon>Polypodiidae</taxon>
        <taxon>Polypodiales</taxon>
        <taxon>Pteridineae</taxon>
        <taxon>Pteridaceae</taxon>
        <taxon>Parkerioideae</taxon>
        <taxon>Ceratopteris</taxon>
    </lineage>
</organism>
<sequence length="195" mass="21977">MSLLGCPIAGDVGLKLLLSPTSASVISRTACVAVGVAFPVYSTFKAIENHDEEEKEQWLMYWAVYGCFHVAEIFGDKLLFWFPYYHHAKLAFLIWLQLPVSNGARRCFRQLLEPFLLKHRNQFDSVVDGTRNELNKFVLSHQPELHLIKNAAQKLLTAARGVVSEQTTSTDHNHPTQGLDSIPCDADTFSDDEEI</sequence>
<feature type="region of interest" description="Disordered" evidence="2">
    <location>
        <begin position="166"/>
        <end position="195"/>
    </location>
</feature>
<feature type="compositionally biased region" description="Polar residues" evidence="2">
    <location>
        <begin position="166"/>
        <end position="179"/>
    </location>
</feature>
<name>A0A8T2UKF2_CERRI</name>
<comment type="caution">
    <text evidence="3">The sequence shown here is derived from an EMBL/GenBank/DDBJ whole genome shotgun (WGS) entry which is preliminary data.</text>
</comment>
<dbReference type="PANTHER" id="PTHR12300:SF176">
    <property type="entry name" value="HVA22-LIKE PROTEIN"/>
    <property type="match status" value="1"/>
</dbReference>
<dbReference type="Proteomes" id="UP000825935">
    <property type="component" value="Chromosome 6"/>
</dbReference>
<evidence type="ECO:0000256" key="1">
    <source>
        <dbReference type="RuleBase" id="RU362006"/>
    </source>
</evidence>
<evidence type="ECO:0000313" key="3">
    <source>
        <dbReference type="EMBL" id="KAH7435208.1"/>
    </source>
</evidence>
<accession>A0A8T2UKF2</accession>
<dbReference type="EMBL" id="CM035411">
    <property type="protein sequence ID" value="KAH7435208.1"/>
    <property type="molecule type" value="Genomic_DNA"/>
</dbReference>
<dbReference type="AlphaFoldDB" id="A0A8T2UKF2"/>